<reference evidence="1 2" key="1">
    <citation type="journal article" date="2012" name="J. Bacteriol.">
        <title>Complete genome sequence of the broad-host-range strain Sinorhizobium fredii USDA257.</title>
        <authorList>
            <person name="Schuldes J."/>
            <person name="Rodriguez Orbegoso M."/>
            <person name="Schmeisser C."/>
            <person name="Krishnan H.B."/>
            <person name="Daniel R."/>
            <person name="Streit W.R."/>
        </authorList>
    </citation>
    <scope>NUCLEOTIDE SEQUENCE [LARGE SCALE GENOMIC DNA]</scope>
    <source>
        <strain evidence="1 2">USDA 257</strain>
    </source>
</reference>
<dbReference type="STRING" id="1185652.USDA257_c11660"/>
<proteinExistence type="predicted"/>
<dbReference type="HOGENOM" id="CLU_3205323_0_0_5"/>
<dbReference type="KEGG" id="sfd:USDA257_c11660"/>
<dbReference type="AlphaFoldDB" id="I3X1K1"/>
<evidence type="ECO:0000313" key="2">
    <source>
        <dbReference type="Proteomes" id="UP000006180"/>
    </source>
</evidence>
<gene>
    <name evidence="1" type="ORF">USDA257_c11660</name>
</gene>
<protein>
    <submittedName>
        <fullName evidence="1">Uncharacterized protein</fullName>
    </submittedName>
</protein>
<organism evidence="1 2">
    <name type="scientific">Sinorhizobium fredii (strain USDA 257)</name>
    <dbReference type="NCBI Taxonomy" id="1185652"/>
    <lineage>
        <taxon>Bacteria</taxon>
        <taxon>Pseudomonadati</taxon>
        <taxon>Pseudomonadota</taxon>
        <taxon>Alphaproteobacteria</taxon>
        <taxon>Hyphomicrobiales</taxon>
        <taxon>Rhizobiaceae</taxon>
        <taxon>Sinorhizobium/Ensifer group</taxon>
        <taxon>Sinorhizobium</taxon>
    </lineage>
</organism>
<evidence type="ECO:0000313" key="1">
    <source>
        <dbReference type="EMBL" id="AFL49757.1"/>
    </source>
</evidence>
<accession>I3X1K1</accession>
<name>I3X1K1_SINF2</name>
<dbReference type="EMBL" id="CP003563">
    <property type="protein sequence ID" value="AFL49757.1"/>
    <property type="molecule type" value="Genomic_DNA"/>
</dbReference>
<sequence>MEACHFIRPSLLIAAICWSLWPGGRPSIASIALARGGMTMAAAAL</sequence>
<dbReference type="Proteomes" id="UP000006180">
    <property type="component" value="Chromosome"/>
</dbReference>